<name>A0A6J5LFG9_9CAUD</name>
<accession>A0A6J5LFG9</accession>
<dbReference type="Pfam" id="PF11134">
    <property type="entry name" value="Phage_stabilise"/>
    <property type="match status" value="1"/>
</dbReference>
<organism evidence="1">
    <name type="scientific">uncultured Caudovirales phage</name>
    <dbReference type="NCBI Taxonomy" id="2100421"/>
    <lineage>
        <taxon>Viruses</taxon>
        <taxon>Duplodnaviria</taxon>
        <taxon>Heunggongvirae</taxon>
        <taxon>Uroviricota</taxon>
        <taxon>Caudoviricetes</taxon>
        <taxon>Peduoviridae</taxon>
        <taxon>Maltschvirus</taxon>
        <taxon>Maltschvirus maltsch</taxon>
    </lineage>
</organism>
<sequence length="513" mass="57133">MPYSKSPAISTYETKRVNFFQNANPRTPTGSPIVDNQRDCSLVNMMVESVPNPVQQSADVRLRSRPMVGPELVSPYLGTRGRGVYTIQRQDGTVGGISYFVVDNKVYTSFGSQIATLNTYTGSVGWAEFLSSTGQKSLILIDGVDGYIILSSSSGGFVSITKITSSNFPSPHVPNPIVLDGYLFLAKAGTNDIYNSDLDHPELWTAGNFISAEMYADNIVALAKNNNYLYAFGTDSVEFFYDAANPTGSPLARQQSAIQQMGCAIQESVIQTEKQVIFVGTTSNGNYTVWLIDGFQATEIGIPLIKNALAIEMAYNTIPNYTYRSAYVIRANNQKLYILRLTDRTFVYSFDTQMWTEWKSGTTTEINFVGAYGGEYFYADALLQKQNGAICRFINDGQYSSTSEDFMCTIVSQRLNFDTLNKKTMSRFALIGDALPDTESEVRIQWSDDDGQTWFPADLSYRTLQMSKTYSGDLPAIQQLGSFRQRSFKIKHIHKKTPFRLQGIEVNINKGIT</sequence>
<dbReference type="SUPFAM" id="SSF101898">
    <property type="entry name" value="NHL repeat"/>
    <property type="match status" value="1"/>
</dbReference>
<reference evidence="1" key="1">
    <citation type="submission" date="2020-04" db="EMBL/GenBank/DDBJ databases">
        <authorList>
            <person name="Chiriac C."/>
            <person name="Salcher M."/>
            <person name="Ghai R."/>
            <person name="Kavagutti S V."/>
        </authorList>
    </citation>
    <scope>NUCLEOTIDE SEQUENCE</scope>
</reference>
<evidence type="ECO:0000313" key="1">
    <source>
        <dbReference type="EMBL" id="CAB4132815.1"/>
    </source>
</evidence>
<gene>
    <name evidence="1" type="ORF">UFOVP249_42</name>
</gene>
<protein>
    <submittedName>
        <fullName evidence="1">Bacteriophage P22, Gp10, DNA-stabilising</fullName>
    </submittedName>
</protein>
<dbReference type="EMBL" id="LR796268">
    <property type="protein sequence ID" value="CAB4132815.1"/>
    <property type="molecule type" value="Genomic_DNA"/>
</dbReference>
<dbReference type="InterPro" id="IPR021098">
    <property type="entry name" value="Phage_P22_Gp10"/>
</dbReference>
<proteinExistence type="predicted"/>